<dbReference type="GO" id="GO:0019221">
    <property type="term" value="P:cytokine-mediated signaling pathway"/>
    <property type="evidence" value="ECO:0007669"/>
    <property type="project" value="TreeGrafter"/>
</dbReference>
<dbReference type="AlphaFoldDB" id="A0A5N4CF01"/>
<dbReference type="Proteomes" id="UP000299084">
    <property type="component" value="Unassembled WGS sequence"/>
</dbReference>
<protein>
    <recommendedName>
        <fullName evidence="5">Interleukin-1</fullName>
    </recommendedName>
</protein>
<feature type="non-terminal residue" evidence="6">
    <location>
        <position position="1"/>
    </location>
</feature>
<comment type="subcellular location">
    <subcellularLocation>
        <location evidence="1 5">Secreted</location>
    </subcellularLocation>
</comment>
<accession>A0A5N4CF01</accession>
<comment type="similarity">
    <text evidence="2 5">Belongs to the IL-1 family.</text>
</comment>
<name>A0A5N4CF01_CAMDR</name>
<comment type="caution">
    <text evidence="6">The sequence shown here is derived from an EMBL/GenBank/DDBJ whole genome shotgun (WGS) entry which is preliminary data.</text>
</comment>
<dbReference type="Pfam" id="PF00340">
    <property type="entry name" value="IL1"/>
    <property type="match status" value="1"/>
</dbReference>
<comment type="function">
    <text evidence="4">Anti-inflammatory antagonist of interleukin-1 family of proinflammatory cytokines such as interleukin-1beta/IL1B and interleukin-1alpha/IL1A. Protects from immune dysregulation and uncontrolled systemic inflammation triggered by IL1 for a range of innate stimulatory agents such as pathogens.</text>
</comment>
<evidence type="ECO:0000313" key="7">
    <source>
        <dbReference type="Proteomes" id="UP000299084"/>
    </source>
</evidence>
<evidence type="ECO:0000313" key="6">
    <source>
        <dbReference type="EMBL" id="KAB1256944.1"/>
    </source>
</evidence>
<dbReference type="EMBL" id="JWIN03000028">
    <property type="protein sequence ID" value="KAB1256944.1"/>
    <property type="molecule type" value="Genomic_DNA"/>
</dbReference>
<sequence length="157" mass="17349">NNAQGRLPALIESGLCWDLHYSGFSPFWSPNGAVTATIVPCKYPEALEQGKGTPIYVGIENPEMCLCCEDIGGQPTLQLKEQKIMDLYNQAKPVKPYLFYHTRMGRTSTFESVAFPGWFIASSEKGQPIILTSDLGTTHNTAFNLDFKTQTQPRGGN</sequence>
<keyword evidence="3 5" id="KW-0964">Secreted</keyword>
<dbReference type="PRINTS" id="PR00264">
    <property type="entry name" value="INTERLEUKIN1"/>
</dbReference>
<dbReference type="PANTHER" id="PTHR10078">
    <property type="entry name" value="INTERLEUKIN-1 FAMILY MEMBER"/>
    <property type="match status" value="1"/>
</dbReference>
<dbReference type="CDD" id="cd23300">
    <property type="entry name" value="beta-trefoil_IL36"/>
    <property type="match status" value="1"/>
</dbReference>
<dbReference type="InterPro" id="IPR008996">
    <property type="entry name" value="IL1/FGF"/>
</dbReference>
<evidence type="ECO:0000256" key="5">
    <source>
        <dbReference type="RuleBase" id="RU003753"/>
    </source>
</evidence>
<evidence type="ECO:0000256" key="1">
    <source>
        <dbReference type="ARBA" id="ARBA00004613"/>
    </source>
</evidence>
<reference evidence="6 7" key="1">
    <citation type="journal article" date="2019" name="Mol. Ecol. Resour.">
        <title>Improving Illumina assemblies with Hi-C and long reads: an example with the North African dromedary.</title>
        <authorList>
            <person name="Elbers J.P."/>
            <person name="Rogers M.F."/>
            <person name="Perelman P.L."/>
            <person name="Proskuryakova A.A."/>
            <person name="Serdyukova N.A."/>
            <person name="Johnson W.E."/>
            <person name="Horin P."/>
            <person name="Corander J."/>
            <person name="Murphy D."/>
            <person name="Burger P.A."/>
        </authorList>
    </citation>
    <scope>NUCLEOTIDE SEQUENCE [LARGE SCALE GENOMIC DNA]</scope>
    <source>
        <strain evidence="6">Drom800</strain>
        <tissue evidence="6">Blood</tissue>
    </source>
</reference>
<proteinExistence type="inferred from homology"/>
<dbReference type="GO" id="GO:0002437">
    <property type="term" value="P:inflammatory response to antigenic stimulus"/>
    <property type="evidence" value="ECO:0007669"/>
    <property type="project" value="TreeGrafter"/>
</dbReference>
<dbReference type="InterPro" id="IPR003297">
    <property type="entry name" value="IL-1RA/IL-36"/>
</dbReference>
<dbReference type="GO" id="GO:0071222">
    <property type="term" value="P:cellular response to lipopolysaccharide"/>
    <property type="evidence" value="ECO:0007669"/>
    <property type="project" value="TreeGrafter"/>
</dbReference>
<dbReference type="SMART" id="SM00125">
    <property type="entry name" value="IL1"/>
    <property type="match status" value="1"/>
</dbReference>
<dbReference type="FunFam" id="2.80.10.50:FF:000013">
    <property type="entry name" value="Interleukin-1"/>
    <property type="match status" value="1"/>
</dbReference>
<dbReference type="GO" id="GO:0005149">
    <property type="term" value="F:interleukin-1 receptor binding"/>
    <property type="evidence" value="ECO:0007669"/>
    <property type="project" value="UniProtKB-UniRule"/>
</dbReference>
<dbReference type="InterPro" id="IPR000975">
    <property type="entry name" value="IL-1_fam"/>
</dbReference>
<dbReference type="PRINTS" id="PR01360">
    <property type="entry name" value="INTRLEUKIN1X"/>
</dbReference>
<dbReference type="PANTHER" id="PTHR10078:SF27">
    <property type="entry name" value="INTERLEUKIN-36 GAMMA"/>
    <property type="match status" value="1"/>
</dbReference>
<gene>
    <name evidence="6" type="ORF">Cadr_000029943</name>
</gene>
<dbReference type="GO" id="GO:0005125">
    <property type="term" value="F:cytokine activity"/>
    <property type="evidence" value="ECO:0007669"/>
    <property type="project" value="UniProtKB-UniRule"/>
</dbReference>
<keyword evidence="7" id="KW-1185">Reference proteome</keyword>
<evidence type="ECO:0000256" key="3">
    <source>
        <dbReference type="ARBA" id="ARBA00022525"/>
    </source>
</evidence>
<dbReference type="STRING" id="9838.ENSCDRP00005017068"/>
<organism evidence="6 7">
    <name type="scientific">Camelus dromedarius</name>
    <name type="common">Dromedary</name>
    <name type="synonym">Arabian camel</name>
    <dbReference type="NCBI Taxonomy" id="9838"/>
    <lineage>
        <taxon>Eukaryota</taxon>
        <taxon>Metazoa</taxon>
        <taxon>Chordata</taxon>
        <taxon>Craniata</taxon>
        <taxon>Vertebrata</taxon>
        <taxon>Euteleostomi</taxon>
        <taxon>Mammalia</taxon>
        <taxon>Eutheria</taxon>
        <taxon>Laurasiatheria</taxon>
        <taxon>Artiodactyla</taxon>
        <taxon>Tylopoda</taxon>
        <taxon>Camelidae</taxon>
        <taxon>Camelus</taxon>
    </lineage>
</organism>
<evidence type="ECO:0000256" key="4">
    <source>
        <dbReference type="ARBA" id="ARBA00034096"/>
    </source>
</evidence>
<dbReference type="GO" id="GO:0010628">
    <property type="term" value="P:positive regulation of gene expression"/>
    <property type="evidence" value="ECO:0007669"/>
    <property type="project" value="TreeGrafter"/>
</dbReference>
<dbReference type="Gene3D" id="2.80.10.50">
    <property type="match status" value="1"/>
</dbReference>
<evidence type="ECO:0000256" key="2">
    <source>
        <dbReference type="ARBA" id="ARBA00010448"/>
    </source>
</evidence>
<dbReference type="SUPFAM" id="SSF50353">
    <property type="entry name" value="Cytokine"/>
    <property type="match status" value="1"/>
</dbReference>
<dbReference type="GO" id="GO:0005615">
    <property type="term" value="C:extracellular space"/>
    <property type="evidence" value="ECO:0007669"/>
    <property type="project" value="InterPro"/>
</dbReference>